<reference evidence="1 2" key="1">
    <citation type="submission" date="2018-12" db="EMBL/GenBank/DDBJ databases">
        <title>Draft genome sequence of Xylaria grammica IHI A82.</title>
        <authorList>
            <person name="Buettner E."/>
            <person name="Kellner H."/>
        </authorList>
    </citation>
    <scope>NUCLEOTIDE SEQUENCE [LARGE SCALE GENOMIC DNA]</scope>
    <source>
        <strain evidence="1 2">IHI A82</strain>
    </source>
</reference>
<accession>A0A439DE30</accession>
<dbReference type="EMBL" id="RYZI01000044">
    <property type="protein sequence ID" value="RWA12673.1"/>
    <property type="molecule type" value="Genomic_DNA"/>
</dbReference>
<keyword evidence="2" id="KW-1185">Reference proteome</keyword>
<proteinExistence type="predicted"/>
<dbReference type="AlphaFoldDB" id="A0A439DE30"/>
<gene>
    <name evidence="1" type="ORF">EKO27_g2433</name>
</gene>
<sequence length="658" mass="74669">MDLVCVDDNGELLSMEDALGKEVDQMIGLFSDAFEVCRQRQPDTLETVLVEKAFRIAFANFKGEMHVKRFLLTRQLDKRTHGTPRAQMMASAMRIGGPQALIAVFYATQDTHRNLESRKTFRLLDEVLTEESREHLFRRASQFPANPAFNKWFEGLLEKLDVNALALAFLLRCLRASVVPGVLFKRCHEPSRRWGADGEICLEGSKLPPVIRDRSLFENAMENLELMGLAKIDSETIHVNQHLAGIFQDRPEIPTWKARAVQLLSHILPTHPVLEPENYVTLHETMLPLLRNILPYLQEPQVVSFLGRVSGSGLQEAVELCMATSFFSDHKWKEEVMALATSLLQTIYQSGFQSSAVLMYRFQIRQLRYAMLRTPGVIDSEIVNIEFPRGTANANGWSADLLLLRVHDCIKRNEFEAAHSQLSLYSSIFGSTLERTQGARIDAARGVVHRYQGQFRDAYDILSKVESPNSVILAHLCAVMCEMGEFDMVSAITSPWLQHCSCPQSKAAMRIRLASINAELMGGLQHIVSGDPWPSWPRVHAMYEDLQSYGQLSWFERMTILIGIAITQHVGGQIRAAELAWNEVRLAYVKFGLVGYIGRVIDWSICELELRQGVQQINILERLADMQNSTWREYFFTGLGTVWPAIIRRLLLNYGISI</sequence>
<name>A0A439DE30_9PEZI</name>
<organism evidence="1 2">
    <name type="scientific">Xylaria grammica</name>
    <dbReference type="NCBI Taxonomy" id="363999"/>
    <lineage>
        <taxon>Eukaryota</taxon>
        <taxon>Fungi</taxon>
        <taxon>Dikarya</taxon>
        <taxon>Ascomycota</taxon>
        <taxon>Pezizomycotina</taxon>
        <taxon>Sordariomycetes</taxon>
        <taxon>Xylariomycetidae</taxon>
        <taxon>Xylariales</taxon>
        <taxon>Xylariaceae</taxon>
        <taxon>Xylaria</taxon>
    </lineage>
</organism>
<dbReference type="Proteomes" id="UP000286045">
    <property type="component" value="Unassembled WGS sequence"/>
</dbReference>
<evidence type="ECO:0000313" key="2">
    <source>
        <dbReference type="Proteomes" id="UP000286045"/>
    </source>
</evidence>
<comment type="caution">
    <text evidence="1">The sequence shown here is derived from an EMBL/GenBank/DDBJ whole genome shotgun (WGS) entry which is preliminary data.</text>
</comment>
<protein>
    <submittedName>
        <fullName evidence="1">Uncharacterized protein</fullName>
    </submittedName>
</protein>
<evidence type="ECO:0000313" key="1">
    <source>
        <dbReference type="EMBL" id="RWA12673.1"/>
    </source>
</evidence>